<comment type="caution">
    <text evidence="1">The sequence shown here is derived from an EMBL/GenBank/DDBJ whole genome shotgun (WGS) entry which is preliminary data.</text>
</comment>
<dbReference type="AlphaFoldDB" id="A0ABD2YD44"/>
<organism evidence="1 2">
    <name type="scientific">Cinchona calisaya</name>
    <dbReference type="NCBI Taxonomy" id="153742"/>
    <lineage>
        <taxon>Eukaryota</taxon>
        <taxon>Viridiplantae</taxon>
        <taxon>Streptophyta</taxon>
        <taxon>Embryophyta</taxon>
        <taxon>Tracheophyta</taxon>
        <taxon>Spermatophyta</taxon>
        <taxon>Magnoliopsida</taxon>
        <taxon>eudicotyledons</taxon>
        <taxon>Gunneridae</taxon>
        <taxon>Pentapetalae</taxon>
        <taxon>asterids</taxon>
        <taxon>lamiids</taxon>
        <taxon>Gentianales</taxon>
        <taxon>Rubiaceae</taxon>
        <taxon>Cinchonoideae</taxon>
        <taxon>Cinchoneae</taxon>
        <taxon>Cinchona</taxon>
    </lineage>
</organism>
<evidence type="ECO:0000313" key="1">
    <source>
        <dbReference type="EMBL" id="KAL3505349.1"/>
    </source>
</evidence>
<reference evidence="1 2" key="1">
    <citation type="submission" date="2024-11" db="EMBL/GenBank/DDBJ databases">
        <title>A near-complete genome assembly of Cinchona calisaya.</title>
        <authorList>
            <person name="Lian D.C."/>
            <person name="Zhao X.W."/>
            <person name="Wei L."/>
        </authorList>
    </citation>
    <scope>NUCLEOTIDE SEQUENCE [LARGE SCALE GENOMIC DNA]</scope>
    <source>
        <tissue evidence="1">Nenye</tissue>
    </source>
</reference>
<sequence length="358" mass="39704">MGPLAQVAHWLSQDDLLLKNAVENPLEKDKSLDLKGWCFIGILAKDAVHYLVDLLFKNCKIAAILSSYDPVISVEASVCMIDFKCSASTAQSKLNYIDNNKEAKCISRKRKAESVRKCYYGLRKRICNESFDTINLIFLDESGYVDSGNGHEPTSMDFLLGDQVSNYFRSQELNVGVINHPIVELQVNGVASCADTFFTAAFRTGLNDRCTFSPGQGNQSQNLCPLDDNLSLLGNHNSINEFEPSKELEACNLLESVNLEMLVLSTIDNVSASTLPDVCLDNNQPHAKDELLLLDDFDSHSKNRGGCGIFHSKSELEDQTTCGSMKYLATNAEDNCSDQTRVGDMKDFAPNAEEYFEQ</sequence>
<accession>A0ABD2YD44</accession>
<evidence type="ECO:0000313" key="2">
    <source>
        <dbReference type="Proteomes" id="UP001630127"/>
    </source>
</evidence>
<name>A0ABD2YD44_9GENT</name>
<protein>
    <submittedName>
        <fullName evidence="1">Uncharacterized protein</fullName>
    </submittedName>
</protein>
<keyword evidence="2" id="KW-1185">Reference proteome</keyword>
<proteinExistence type="predicted"/>
<dbReference type="EMBL" id="JBJUIK010000014">
    <property type="protein sequence ID" value="KAL3505349.1"/>
    <property type="molecule type" value="Genomic_DNA"/>
</dbReference>
<gene>
    <name evidence="1" type="ORF">ACH5RR_035190</name>
</gene>
<dbReference type="Proteomes" id="UP001630127">
    <property type="component" value="Unassembled WGS sequence"/>
</dbReference>